<dbReference type="GO" id="GO:0005788">
    <property type="term" value="C:endoplasmic reticulum lumen"/>
    <property type="evidence" value="ECO:0007669"/>
    <property type="project" value="UniProtKB-UniRule"/>
</dbReference>
<dbReference type="InterPro" id="IPR045149">
    <property type="entry name" value="OS-9-like"/>
</dbReference>
<feature type="domain" description="MRH" evidence="10">
    <location>
        <begin position="108"/>
        <end position="235"/>
    </location>
</feature>
<evidence type="ECO:0000313" key="11">
    <source>
        <dbReference type="EMBL" id="KAF2859098.1"/>
    </source>
</evidence>
<dbReference type="InterPro" id="IPR012913">
    <property type="entry name" value="OS9-like_dom"/>
</dbReference>
<dbReference type="AlphaFoldDB" id="A0A6A7BX70"/>
<dbReference type="PANTHER" id="PTHR15414:SF0">
    <property type="entry name" value="ENDOPLASMIC RETICULUM LECTIN 1"/>
    <property type="match status" value="1"/>
</dbReference>
<sequence>MKCLSQLLVALSLGPALAFRVHEDLLAFPQYEVHLLDNPPDAEETTGREGESAQEQMMLDGRKYKCEIPVVKASGAAGANETTDKAEQEKELARATDRGWELLDGMKGHCIYYVSGWWSYKFCYGKSVRQFHQKPFIRGMPVYPPVEDPNVEAYELGVALQKPAAKTGELVQRGEIRYLVQHMDGGTECDLTSKSRTIEVQFHCNPQSADRIALIKEISICSYLMVVQTPRLCNDVAFLPAQQHRPNTITCTPKDYRPKLKETDTKAAEVDTDHSPNDYIADIKVGGRVLIPKGVKIEKSAIVGGGREKYIDTVATSGGLRMSAKELDRKGLGNRKEVDLLAERLEKLANGQGWTLEVYDTPEGREYRAVLGDEPIDVGEDDKEQATDDKDTETAAVAETESETEQRTGEAAQAKETATDSKEKLFHEEL</sequence>
<dbReference type="PROSITE" id="PS51914">
    <property type="entry name" value="MRH"/>
    <property type="match status" value="1"/>
</dbReference>
<gene>
    <name evidence="11" type="ORF">K470DRAFT_265483</name>
</gene>
<dbReference type="Pfam" id="PF07915">
    <property type="entry name" value="PRKCSH"/>
    <property type="match status" value="1"/>
</dbReference>
<evidence type="ECO:0000256" key="7">
    <source>
        <dbReference type="RuleBase" id="RU369099"/>
    </source>
</evidence>
<keyword evidence="4 7" id="KW-0430">Lectin</keyword>
<reference evidence="11" key="1">
    <citation type="journal article" date="2020" name="Stud. Mycol.">
        <title>101 Dothideomycetes genomes: a test case for predicting lifestyles and emergence of pathogens.</title>
        <authorList>
            <person name="Haridas S."/>
            <person name="Albert R."/>
            <person name="Binder M."/>
            <person name="Bloem J."/>
            <person name="Labutti K."/>
            <person name="Salamov A."/>
            <person name="Andreopoulos B."/>
            <person name="Baker S."/>
            <person name="Barry K."/>
            <person name="Bills G."/>
            <person name="Bluhm B."/>
            <person name="Cannon C."/>
            <person name="Castanera R."/>
            <person name="Culley D."/>
            <person name="Daum C."/>
            <person name="Ezra D."/>
            <person name="Gonzalez J."/>
            <person name="Henrissat B."/>
            <person name="Kuo A."/>
            <person name="Liang C."/>
            <person name="Lipzen A."/>
            <person name="Lutzoni F."/>
            <person name="Magnuson J."/>
            <person name="Mondo S."/>
            <person name="Nolan M."/>
            <person name="Ohm R."/>
            <person name="Pangilinan J."/>
            <person name="Park H.-J."/>
            <person name="Ramirez L."/>
            <person name="Alfaro M."/>
            <person name="Sun H."/>
            <person name="Tritt A."/>
            <person name="Yoshinaga Y."/>
            <person name="Zwiers L.-H."/>
            <person name="Turgeon B."/>
            <person name="Goodwin S."/>
            <person name="Spatafora J."/>
            <person name="Crous P."/>
            <person name="Grigoriev I."/>
        </authorList>
    </citation>
    <scope>NUCLEOTIDE SEQUENCE</scope>
    <source>
        <strain evidence="11">CBS 480.64</strain>
    </source>
</reference>
<feature type="compositionally biased region" description="Basic and acidic residues" evidence="8">
    <location>
        <begin position="384"/>
        <end position="393"/>
    </location>
</feature>
<name>A0A6A7BX70_9PEZI</name>
<organism evidence="11 12">
    <name type="scientific">Piedraia hortae CBS 480.64</name>
    <dbReference type="NCBI Taxonomy" id="1314780"/>
    <lineage>
        <taxon>Eukaryota</taxon>
        <taxon>Fungi</taxon>
        <taxon>Dikarya</taxon>
        <taxon>Ascomycota</taxon>
        <taxon>Pezizomycotina</taxon>
        <taxon>Dothideomycetes</taxon>
        <taxon>Dothideomycetidae</taxon>
        <taxon>Capnodiales</taxon>
        <taxon>Piedraiaceae</taxon>
        <taxon>Piedraia</taxon>
    </lineage>
</organism>
<comment type="function">
    <text evidence="7">Lectin involved in the quality control of the secretory pathway. As a member of the endoplasmic reticulum-associated degradation lumenal (ERAD-L) surveillance system, targets misfolded endoplasmic reticulum lumenal glycoproteins for degradation.</text>
</comment>
<evidence type="ECO:0000256" key="2">
    <source>
        <dbReference type="ARBA" id="ARBA00009918"/>
    </source>
</evidence>
<evidence type="ECO:0000256" key="9">
    <source>
        <dbReference type="SAM" id="SignalP"/>
    </source>
</evidence>
<evidence type="ECO:0000256" key="3">
    <source>
        <dbReference type="ARBA" id="ARBA00022729"/>
    </source>
</evidence>
<evidence type="ECO:0000256" key="6">
    <source>
        <dbReference type="ARBA" id="ARBA00023157"/>
    </source>
</evidence>
<dbReference type="InterPro" id="IPR009011">
    <property type="entry name" value="Man6P_isomerase_rcpt-bd_dom_sf"/>
</dbReference>
<proteinExistence type="inferred from homology"/>
<dbReference type="InterPro" id="IPR044865">
    <property type="entry name" value="MRH_dom"/>
</dbReference>
<dbReference type="GO" id="GO:0030246">
    <property type="term" value="F:carbohydrate binding"/>
    <property type="evidence" value="ECO:0007669"/>
    <property type="project" value="UniProtKB-UniRule"/>
</dbReference>
<keyword evidence="7" id="KW-0472">Membrane</keyword>
<evidence type="ECO:0000256" key="8">
    <source>
        <dbReference type="SAM" id="MobiDB-lite"/>
    </source>
</evidence>
<protein>
    <recommendedName>
        <fullName evidence="7">Endoplasmic reticulum lectin</fullName>
    </recommendedName>
    <alternativeName>
        <fullName evidence="7">Protein OS-9 homolog</fullName>
    </alternativeName>
</protein>
<dbReference type="PANTHER" id="PTHR15414">
    <property type="entry name" value="OS-9-RELATED"/>
    <property type="match status" value="1"/>
</dbReference>
<dbReference type="GO" id="GO:0030970">
    <property type="term" value="P:retrograde protein transport, ER to cytosol"/>
    <property type="evidence" value="ECO:0007669"/>
    <property type="project" value="TreeGrafter"/>
</dbReference>
<feature type="chain" id="PRO_5025363949" description="Endoplasmic reticulum lectin" evidence="9">
    <location>
        <begin position="19"/>
        <end position="430"/>
    </location>
</feature>
<feature type="region of interest" description="Disordered" evidence="8">
    <location>
        <begin position="376"/>
        <end position="430"/>
    </location>
</feature>
<dbReference type="Proteomes" id="UP000799421">
    <property type="component" value="Unassembled WGS sequence"/>
</dbReference>
<dbReference type="SUPFAM" id="SSF50911">
    <property type="entry name" value="Mannose 6-phosphate receptor domain"/>
    <property type="match status" value="1"/>
</dbReference>
<evidence type="ECO:0000256" key="4">
    <source>
        <dbReference type="ARBA" id="ARBA00022734"/>
    </source>
</evidence>
<comment type="subcellular location">
    <subcellularLocation>
        <location evidence="1 7">Endoplasmic reticulum membrane</location>
        <topology evidence="1 7">Peripheral membrane protein</topology>
        <orientation evidence="1 7">Lumenal side</orientation>
    </subcellularLocation>
</comment>
<evidence type="ECO:0000259" key="10">
    <source>
        <dbReference type="PROSITE" id="PS51914"/>
    </source>
</evidence>
<feature type="compositionally biased region" description="Basic and acidic residues" evidence="8">
    <location>
        <begin position="417"/>
        <end position="430"/>
    </location>
</feature>
<dbReference type="GO" id="GO:0030968">
    <property type="term" value="P:endoplasmic reticulum unfolded protein response"/>
    <property type="evidence" value="ECO:0007669"/>
    <property type="project" value="UniProtKB-UniRule"/>
</dbReference>
<dbReference type="OrthoDB" id="448954at2759"/>
<accession>A0A6A7BX70</accession>
<feature type="signal peptide" evidence="9">
    <location>
        <begin position="1"/>
        <end position="18"/>
    </location>
</feature>
<dbReference type="EMBL" id="MU005997">
    <property type="protein sequence ID" value="KAF2859098.1"/>
    <property type="molecule type" value="Genomic_DNA"/>
</dbReference>
<keyword evidence="12" id="KW-1185">Reference proteome</keyword>
<evidence type="ECO:0000256" key="5">
    <source>
        <dbReference type="ARBA" id="ARBA00022824"/>
    </source>
</evidence>
<keyword evidence="5 7" id="KW-0256">Endoplasmic reticulum</keyword>
<dbReference type="Gene3D" id="2.70.130.10">
    <property type="entry name" value="Mannose-6-phosphate receptor binding domain"/>
    <property type="match status" value="1"/>
</dbReference>
<dbReference type="GO" id="GO:0005789">
    <property type="term" value="C:endoplasmic reticulum membrane"/>
    <property type="evidence" value="ECO:0007669"/>
    <property type="project" value="UniProtKB-SubCell"/>
</dbReference>
<evidence type="ECO:0000256" key="1">
    <source>
        <dbReference type="ARBA" id="ARBA00004367"/>
    </source>
</evidence>
<comment type="similarity">
    <text evidence="2 7">Belongs to the OS-9 family.</text>
</comment>
<keyword evidence="3 9" id="KW-0732">Signal</keyword>
<keyword evidence="6" id="KW-1015">Disulfide bond</keyword>
<evidence type="ECO:0000313" key="12">
    <source>
        <dbReference type="Proteomes" id="UP000799421"/>
    </source>
</evidence>